<keyword evidence="3" id="KW-1185">Reference proteome</keyword>
<name>A0AA38H5G4_9TREE</name>
<dbReference type="EMBL" id="JAKWFO010000008">
    <property type="protein sequence ID" value="KAI9634268.1"/>
    <property type="molecule type" value="Genomic_DNA"/>
</dbReference>
<organism evidence="2 3">
    <name type="scientific">Dioszegia hungarica</name>
    <dbReference type="NCBI Taxonomy" id="4972"/>
    <lineage>
        <taxon>Eukaryota</taxon>
        <taxon>Fungi</taxon>
        <taxon>Dikarya</taxon>
        <taxon>Basidiomycota</taxon>
        <taxon>Agaricomycotina</taxon>
        <taxon>Tremellomycetes</taxon>
        <taxon>Tremellales</taxon>
        <taxon>Bulleribasidiaceae</taxon>
        <taxon>Dioszegia</taxon>
    </lineage>
</organism>
<feature type="region of interest" description="Disordered" evidence="1">
    <location>
        <begin position="178"/>
        <end position="232"/>
    </location>
</feature>
<protein>
    <submittedName>
        <fullName evidence="2">Uncharacterized protein</fullName>
    </submittedName>
</protein>
<evidence type="ECO:0000313" key="3">
    <source>
        <dbReference type="Proteomes" id="UP001164286"/>
    </source>
</evidence>
<accession>A0AA38H5G4</accession>
<dbReference type="AlphaFoldDB" id="A0AA38H5G4"/>
<dbReference type="Proteomes" id="UP001164286">
    <property type="component" value="Unassembled WGS sequence"/>
</dbReference>
<evidence type="ECO:0000313" key="2">
    <source>
        <dbReference type="EMBL" id="KAI9634268.1"/>
    </source>
</evidence>
<sequence length="245" mass="26634">MDSRDSTSAVFTAYILDLLSPAPGDVKKNWTYQSEVHERLHANWNVLFKIHRRQNPDANTKRGAINALIARVGGRGTVFSLDEKIAARRQFRDAMEVLFKRDESLVLMGADTRTLAEQATTEAWQRIAKGLGDVTMETAPTSKTVSDMSAAISTLTRDTEGKAQRVEPMGAAVSVTVETKPNAPDDEPSAENGGPSSATVFAEPDDDDFGDDGELVALPQGDAGSVRDGDEDVGDYVYLKTEREL</sequence>
<reference evidence="2" key="1">
    <citation type="journal article" date="2022" name="G3 (Bethesda)">
        <title>High quality genome of the basidiomycete yeast Dioszegia hungarica PDD-24b-2 isolated from cloud water.</title>
        <authorList>
            <person name="Jarrige D."/>
            <person name="Haridas S."/>
            <person name="Bleykasten-Grosshans C."/>
            <person name="Joly M."/>
            <person name="Nadalig T."/>
            <person name="Sancelme M."/>
            <person name="Vuilleumier S."/>
            <person name="Grigoriev I.V."/>
            <person name="Amato P."/>
            <person name="Bringel F."/>
        </authorList>
    </citation>
    <scope>NUCLEOTIDE SEQUENCE</scope>
    <source>
        <strain evidence="2">PDD-24b-2</strain>
    </source>
</reference>
<dbReference type="RefSeq" id="XP_052944045.1">
    <property type="nucleotide sequence ID" value="XM_053090362.1"/>
</dbReference>
<comment type="caution">
    <text evidence="2">The sequence shown here is derived from an EMBL/GenBank/DDBJ whole genome shotgun (WGS) entry which is preliminary data.</text>
</comment>
<gene>
    <name evidence="2" type="ORF">MKK02DRAFT_38941</name>
</gene>
<feature type="compositionally biased region" description="Acidic residues" evidence="1">
    <location>
        <begin position="203"/>
        <end position="214"/>
    </location>
</feature>
<proteinExistence type="predicted"/>
<evidence type="ECO:0000256" key="1">
    <source>
        <dbReference type="SAM" id="MobiDB-lite"/>
    </source>
</evidence>
<dbReference type="GeneID" id="77729567"/>